<organism evidence="7 8">
    <name type="scientific">Sediminibacterium ginsengisoli</name>
    <dbReference type="NCBI Taxonomy" id="413434"/>
    <lineage>
        <taxon>Bacteria</taxon>
        <taxon>Pseudomonadati</taxon>
        <taxon>Bacteroidota</taxon>
        <taxon>Chitinophagia</taxon>
        <taxon>Chitinophagales</taxon>
        <taxon>Chitinophagaceae</taxon>
        <taxon>Sediminibacterium</taxon>
    </lineage>
</organism>
<gene>
    <name evidence="7" type="ORF">SAMN04488132_103416</name>
</gene>
<evidence type="ECO:0000313" key="7">
    <source>
        <dbReference type="EMBL" id="SJZ67020.1"/>
    </source>
</evidence>
<evidence type="ECO:0000313" key="8">
    <source>
        <dbReference type="Proteomes" id="UP000190888"/>
    </source>
</evidence>
<accession>A0A1T4MIU1</accession>
<dbReference type="GO" id="GO:0009279">
    <property type="term" value="C:cell outer membrane"/>
    <property type="evidence" value="ECO:0007669"/>
    <property type="project" value="UniProtKB-SubCell"/>
</dbReference>
<keyword evidence="3" id="KW-0998">Cell outer membrane</keyword>
<feature type="domain" description="Outer membrane protein beta-barrel" evidence="6">
    <location>
        <begin position="376"/>
        <end position="786"/>
    </location>
</feature>
<dbReference type="Proteomes" id="UP000190888">
    <property type="component" value="Unassembled WGS sequence"/>
</dbReference>
<comment type="subcellular location">
    <subcellularLocation>
        <location evidence="1">Cell outer membrane</location>
    </subcellularLocation>
</comment>
<dbReference type="EMBL" id="FUWH01000003">
    <property type="protein sequence ID" value="SJZ67020.1"/>
    <property type="molecule type" value="Genomic_DNA"/>
</dbReference>
<dbReference type="PANTHER" id="PTHR40980:SF4">
    <property type="entry name" value="TONB-DEPENDENT RECEPTOR-LIKE BETA-BARREL DOMAIN-CONTAINING PROTEIN"/>
    <property type="match status" value="1"/>
</dbReference>
<keyword evidence="8" id="KW-1185">Reference proteome</keyword>
<dbReference type="Gene3D" id="2.170.130.10">
    <property type="entry name" value="TonB-dependent receptor, plug domain"/>
    <property type="match status" value="1"/>
</dbReference>
<name>A0A1T4MIU1_9BACT</name>
<dbReference type="PANTHER" id="PTHR40980">
    <property type="entry name" value="PLUG DOMAIN-CONTAINING PROTEIN"/>
    <property type="match status" value="1"/>
</dbReference>
<proteinExistence type="predicted"/>
<dbReference type="Pfam" id="PF14905">
    <property type="entry name" value="OMP_b-brl_3"/>
    <property type="match status" value="1"/>
</dbReference>
<dbReference type="InterPro" id="IPR037066">
    <property type="entry name" value="Plug_dom_sf"/>
</dbReference>
<evidence type="ECO:0000259" key="6">
    <source>
        <dbReference type="Pfam" id="PF14905"/>
    </source>
</evidence>
<dbReference type="InterPro" id="IPR036942">
    <property type="entry name" value="Beta-barrel_TonB_sf"/>
</dbReference>
<keyword evidence="7" id="KW-0675">Receptor</keyword>
<evidence type="ECO:0000256" key="1">
    <source>
        <dbReference type="ARBA" id="ARBA00004442"/>
    </source>
</evidence>
<evidence type="ECO:0000256" key="3">
    <source>
        <dbReference type="ARBA" id="ARBA00023237"/>
    </source>
</evidence>
<evidence type="ECO:0000259" key="5">
    <source>
        <dbReference type="Pfam" id="PF07715"/>
    </source>
</evidence>
<dbReference type="Pfam" id="PF13620">
    <property type="entry name" value="CarboxypepD_reg"/>
    <property type="match status" value="1"/>
</dbReference>
<evidence type="ECO:0000256" key="4">
    <source>
        <dbReference type="SAM" id="SignalP"/>
    </source>
</evidence>
<dbReference type="AlphaFoldDB" id="A0A1T4MIU1"/>
<feature type="chain" id="PRO_5012956163" evidence="4">
    <location>
        <begin position="23"/>
        <end position="812"/>
    </location>
</feature>
<keyword evidence="4" id="KW-0732">Signal</keyword>
<dbReference type="SUPFAM" id="SSF49464">
    <property type="entry name" value="Carboxypeptidase regulatory domain-like"/>
    <property type="match status" value="1"/>
</dbReference>
<protein>
    <submittedName>
        <fullName evidence="7">Outer membrane receptor proteins, mostly Fe transport</fullName>
    </submittedName>
</protein>
<dbReference type="InterPro" id="IPR041700">
    <property type="entry name" value="OMP_b-brl_3"/>
</dbReference>
<dbReference type="Gene3D" id="2.40.170.20">
    <property type="entry name" value="TonB-dependent receptor, beta-barrel domain"/>
    <property type="match status" value="1"/>
</dbReference>
<dbReference type="OrthoDB" id="905812at2"/>
<dbReference type="Pfam" id="PF07715">
    <property type="entry name" value="Plug"/>
    <property type="match status" value="1"/>
</dbReference>
<reference evidence="7 8" key="1">
    <citation type="submission" date="2017-02" db="EMBL/GenBank/DDBJ databases">
        <authorList>
            <person name="Peterson S.W."/>
        </authorList>
    </citation>
    <scope>NUCLEOTIDE SEQUENCE [LARGE SCALE GENOMIC DNA]</scope>
    <source>
        <strain evidence="7 8">DSM 22335</strain>
    </source>
</reference>
<dbReference type="STRING" id="413434.SAMN04488132_103416"/>
<evidence type="ECO:0000256" key="2">
    <source>
        <dbReference type="ARBA" id="ARBA00023136"/>
    </source>
</evidence>
<keyword evidence="2" id="KW-0472">Membrane</keyword>
<dbReference type="SUPFAM" id="SSF56935">
    <property type="entry name" value="Porins"/>
    <property type="match status" value="1"/>
</dbReference>
<sequence>MLKTILVTVLFAGISTVAFTQAQVSVGVRNEQGAPLEQAIVELLRPKDSSLYKSVLADKEGLAVLERVSPGNYLVRASMVGYASRLTEAYAITGNITLPAIVLTAQPNQIKEVTVTARKPFIQKLNDRIVVNVESSIMNAGASAMEVLERSPGVSIDQNDVIALRGKQGITIMIDGKPSPMSGADLANYLRGLPSNAIERIDIITNPSAKFDAAGNAGIIDIRMKKDQRMGTNGTVSAGYGQGVYPKANAGATFNYRTKKINLFGNYNYSKRKGLNHLTLDRNFYNNGVFSGGDLKDNYGTSPGHSHAMRFGADYFPDSKNIIGFVLSGNINRGNRRTDNQSTVINAQHNPASTFQTTAENGDKSHNILANINYKHQFAAPGKTFTADIDYGSFSSNSLSVTGTRYYNLDGSVQQPAYILQGDQQGKLTLRTAKADFVNPFKNGLKLETGMKTSYVSSDNNALFYDISTGTPQEDINKTNRFFYDEFNNAAYLNLYREYKKLDVQVGLRAEHTHIKTKQVKGDIRFDSSYLQLFPSAFVNYRFTEDQTLGISVSRRIDRPAYSQLNPFLFLIDVTTYSTGNPALLPQFTWSYELSYTLKNIAVTLGYSHTVNDQNIAIARFKDVFPNIPQADNITVQIPVNLSSSDYFGVTVTAPFRISNAWSILNNINAYYNKYNGRLGTTRLNNGRPALDLRTNNNFTIGNGWSAELNLNFASGGQYGFMVMDPQWGIGAGVQKTVWKNKGTVRFNISDIFRTNLPKAVITYDNYIEKWHAVRESRVANISFTYRFGKNTVQAARKRSTGSEEERQRAGN</sequence>
<feature type="domain" description="TonB-dependent receptor plug" evidence="5">
    <location>
        <begin position="140"/>
        <end position="218"/>
    </location>
</feature>
<dbReference type="RefSeq" id="WP_078830881.1">
    <property type="nucleotide sequence ID" value="NZ_FUWH01000003.1"/>
</dbReference>
<dbReference type="InterPro" id="IPR012910">
    <property type="entry name" value="Plug_dom"/>
</dbReference>
<dbReference type="InterPro" id="IPR008969">
    <property type="entry name" value="CarboxyPept-like_regulatory"/>
</dbReference>
<feature type="signal peptide" evidence="4">
    <location>
        <begin position="1"/>
        <end position="22"/>
    </location>
</feature>